<name>A0A5N5H877_9ROSA</name>
<dbReference type="Proteomes" id="UP000327157">
    <property type="component" value="Chromosome 4"/>
</dbReference>
<dbReference type="InterPro" id="IPR003690">
    <property type="entry name" value="MTERF"/>
</dbReference>
<keyword evidence="2" id="KW-0806">Transcription termination</keyword>
<reference evidence="4 5" key="1">
    <citation type="submission" date="2019-09" db="EMBL/GenBank/DDBJ databases">
        <authorList>
            <person name="Ou C."/>
        </authorList>
    </citation>
    <scope>NUCLEOTIDE SEQUENCE [LARGE SCALE GENOMIC DNA]</scope>
    <source>
        <strain evidence="4">S2</strain>
        <tissue evidence="4">Leaf</tissue>
    </source>
</reference>
<dbReference type="PANTHER" id="PTHR13068">
    <property type="entry name" value="CGI-12 PROTEIN-RELATED"/>
    <property type="match status" value="1"/>
</dbReference>
<keyword evidence="2" id="KW-0804">Transcription</keyword>
<dbReference type="SMART" id="SM00733">
    <property type="entry name" value="Mterf"/>
    <property type="match status" value="6"/>
</dbReference>
<keyword evidence="3" id="KW-0809">Transit peptide</keyword>
<proteinExistence type="inferred from homology"/>
<comment type="caution">
    <text evidence="4">The sequence shown here is derived from an EMBL/GenBank/DDBJ whole genome shotgun (WGS) entry which is preliminary data.</text>
</comment>
<evidence type="ECO:0000313" key="5">
    <source>
        <dbReference type="Proteomes" id="UP000327157"/>
    </source>
</evidence>
<keyword evidence="5" id="KW-1185">Reference proteome</keyword>
<evidence type="ECO:0000256" key="2">
    <source>
        <dbReference type="ARBA" id="ARBA00022472"/>
    </source>
</evidence>
<dbReference type="GO" id="GO:0006353">
    <property type="term" value="P:DNA-templated transcription termination"/>
    <property type="evidence" value="ECO:0007669"/>
    <property type="project" value="UniProtKB-KW"/>
</dbReference>
<dbReference type="GO" id="GO:0003676">
    <property type="term" value="F:nucleic acid binding"/>
    <property type="evidence" value="ECO:0007669"/>
    <property type="project" value="InterPro"/>
</dbReference>
<sequence length="407" mass="45651">MVTMLSLYSFNTRLRLGGSIFSCTFASTAQRFVVGDRKPSCTSLQNLVIRRSITSGISAANKHDFTATYLINSCGLSPEDAISLSSKVELQSPHGADSVLALLSSHGLSATQISKLVRSRPALLLADPENTLLPKLEFFSSLGVSREDLGRILSFNPHLLSRSLENQIIPSYTFLRSLISRENVIAVLKRQSWIFLENHSKKVVPNIGLLRELGMPQSCIALLLAHNTQVLMYKHEQFGALVGEVKEMGFDPKKSTFVTAMRALCGKSSRSIWNRNREIYKRSWGWSEDDVVSAFRKNPQCMILSEKKIMQVMDFLVNKMGWSSRLIATSPVALCFSLEKRIIPRCSVVKVLLMKGLVDEDLSLAYVLLPAENKFLERFVTRYIDQVPQLSSVYDGKLDIKDVRLCH</sequence>
<dbReference type="FunFam" id="1.25.70.10:FF:000001">
    <property type="entry name" value="Mitochondrial transcription termination factor-like"/>
    <property type="match status" value="1"/>
</dbReference>
<evidence type="ECO:0000256" key="3">
    <source>
        <dbReference type="ARBA" id="ARBA00022946"/>
    </source>
</evidence>
<dbReference type="PANTHER" id="PTHR13068:SF133">
    <property type="entry name" value="MITOCHONDRIAL TRANSCRIPTION TERMINATION FACTOR FAMILY PROTEIN"/>
    <property type="match status" value="1"/>
</dbReference>
<reference evidence="5" key="2">
    <citation type="submission" date="2019-10" db="EMBL/GenBank/DDBJ databases">
        <title>A de novo genome assembly of a pear dwarfing rootstock.</title>
        <authorList>
            <person name="Wang F."/>
            <person name="Wang J."/>
            <person name="Li S."/>
            <person name="Zhang Y."/>
            <person name="Fang M."/>
            <person name="Ma L."/>
            <person name="Zhao Y."/>
            <person name="Jiang S."/>
        </authorList>
    </citation>
    <scope>NUCLEOTIDE SEQUENCE [LARGE SCALE GENOMIC DNA]</scope>
</reference>
<evidence type="ECO:0000313" key="4">
    <source>
        <dbReference type="EMBL" id="KAB2623177.1"/>
    </source>
</evidence>
<dbReference type="AlphaFoldDB" id="A0A5N5H877"/>
<gene>
    <name evidence="4" type="ORF">D8674_025359</name>
</gene>
<dbReference type="OrthoDB" id="637682at2759"/>
<keyword evidence="2" id="KW-0805">Transcription regulation</keyword>
<comment type="similarity">
    <text evidence="1">Belongs to the mTERF family.</text>
</comment>
<dbReference type="EMBL" id="SMOL01000231">
    <property type="protein sequence ID" value="KAB2623177.1"/>
    <property type="molecule type" value="Genomic_DNA"/>
</dbReference>
<dbReference type="InterPro" id="IPR038538">
    <property type="entry name" value="MTERF_sf"/>
</dbReference>
<protein>
    <submittedName>
        <fullName evidence="4">Uncharacterized protein</fullName>
    </submittedName>
</protein>
<dbReference type="Pfam" id="PF02536">
    <property type="entry name" value="mTERF"/>
    <property type="match status" value="2"/>
</dbReference>
<dbReference type="Gene3D" id="1.25.70.10">
    <property type="entry name" value="Transcription termination factor 3, mitochondrial"/>
    <property type="match status" value="2"/>
</dbReference>
<organism evidence="4 5">
    <name type="scientific">Pyrus ussuriensis x Pyrus communis</name>
    <dbReference type="NCBI Taxonomy" id="2448454"/>
    <lineage>
        <taxon>Eukaryota</taxon>
        <taxon>Viridiplantae</taxon>
        <taxon>Streptophyta</taxon>
        <taxon>Embryophyta</taxon>
        <taxon>Tracheophyta</taxon>
        <taxon>Spermatophyta</taxon>
        <taxon>Magnoliopsida</taxon>
        <taxon>eudicotyledons</taxon>
        <taxon>Gunneridae</taxon>
        <taxon>Pentapetalae</taxon>
        <taxon>rosids</taxon>
        <taxon>fabids</taxon>
        <taxon>Rosales</taxon>
        <taxon>Rosaceae</taxon>
        <taxon>Amygdaloideae</taxon>
        <taxon>Maleae</taxon>
        <taxon>Pyrus</taxon>
    </lineage>
</organism>
<accession>A0A5N5H877</accession>
<evidence type="ECO:0000256" key="1">
    <source>
        <dbReference type="ARBA" id="ARBA00007692"/>
    </source>
</evidence>
<reference evidence="4 5" key="3">
    <citation type="submission" date="2019-11" db="EMBL/GenBank/DDBJ databases">
        <title>A de novo genome assembly of a pear dwarfing rootstock.</title>
        <authorList>
            <person name="Wang F."/>
            <person name="Wang J."/>
            <person name="Li S."/>
            <person name="Zhang Y."/>
            <person name="Fang M."/>
            <person name="Ma L."/>
            <person name="Zhao Y."/>
            <person name="Jiang S."/>
        </authorList>
    </citation>
    <scope>NUCLEOTIDE SEQUENCE [LARGE SCALE GENOMIC DNA]</scope>
    <source>
        <strain evidence="4">S2</strain>
        <tissue evidence="4">Leaf</tissue>
    </source>
</reference>